<dbReference type="Pfam" id="PF01784">
    <property type="entry name" value="DUF34_NIF3"/>
    <property type="match status" value="1"/>
</dbReference>
<evidence type="ECO:0000256" key="3">
    <source>
        <dbReference type="ARBA" id="ARBA00022723"/>
    </source>
</evidence>
<feature type="binding site" evidence="5">
    <location>
        <position position="333"/>
    </location>
    <ligand>
        <name>a divalent metal cation</name>
        <dbReference type="ChEBI" id="CHEBI:60240"/>
        <label>1</label>
    </ligand>
</feature>
<dbReference type="PANTHER" id="PTHR13799">
    <property type="entry name" value="NGG1 INTERACTING FACTOR 3"/>
    <property type="match status" value="1"/>
</dbReference>
<dbReference type="SUPFAM" id="SSF102705">
    <property type="entry name" value="NIF3 (NGG1p interacting factor 3)-like"/>
    <property type="match status" value="1"/>
</dbReference>
<dbReference type="PIRSF" id="PIRSF037489">
    <property type="entry name" value="UCP037489_NIF3_YqfO"/>
    <property type="match status" value="1"/>
</dbReference>
<dbReference type="GO" id="GO:0005737">
    <property type="term" value="C:cytoplasm"/>
    <property type="evidence" value="ECO:0007669"/>
    <property type="project" value="TreeGrafter"/>
</dbReference>
<dbReference type="InterPro" id="IPR002678">
    <property type="entry name" value="DUF34/NIF3"/>
</dbReference>
<keyword evidence="7" id="KW-1185">Reference proteome</keyword>
<proteinExistence type="inferred from homology"/>
<dbReference type="InterPro" id="IPR036069">
    <property type="entry name" value="DUF34/NIF3_sf"/>
</dbReference>
<protein>
    <recommendedName>
        <fullName evidence="2 4">GTP cyclohydrolase 1 type 2 homolog</fullName>
    </recommendedName>
</protein>
<sequence length="370" mass="41135">MAAVTHNADVFKAMETWAPKYLAYDWDNVGLQIGSFQKPVKNILISLDVLEATVNEAIENNVDLIIVHHPLFFKSIKQINMDTAKGRIIQKLIQHDISVYAAHTNFDAANGGMNDIMCHLLGIQNADVLDKNYTERLVKIAVFVPRTHADEVRDAMSRNGAGHIGDYSHCTFQSQGQGTFKPLEGSDPYIGNQGELEFVDEVKIETIIPAAKMTPVIDAMIDAHPYEEAAYDVYPVENSGEVYGVGRIGTLDEELALKTLCERVKKELNVQNIRVTGDLDRKVKTVAVLGGSGEKYINKAKHMGADVYITGDMTFHTAQDAREMGLSVIDPGHYAEKVMISYTKSFLDNYFAEDLNILVSQTNTDPFQFI</sequence>
<dbReference type="PANTHER" id="PTHR13799:SF14">
    <property type="entry name" value="GTP CYCLOHYDROLASE 1 TYPE 2 HOMOLOG"/>
    <property type="match status" value="1"/>
</dbReference>
<gene>
    <name evidence="6" type="ORF">AOX59_05505</name>
</gene>
<feature type="binding site" evidence="5">
    <location>
        <position position="107"/>
    </location>
    <ligand>
        <name>a divalent metal cation</name>
        <dbReference type="ChEBI" id="CHEBI:60240"/>
        <label>1</label>
    </ligand>
</feature>
<dbReference type="FunFam" id="3.30.70.120:FF:000006">
    <property type="entry name" value="GTP cyclohydrolase 1 type 2 homolog"/>
    <property type="match status" value="1"/>
</dbReference>
<dbReference type="InterPro" id="IPR015867">
    <property type="entry name" value="N-reg_PII/ATP_PRibTrfase_C"/>
</dbReference>
<dbReference type="FunFam" id="3.40.1390.30:FF:000001">
    <property type="entry name" value="GTP cyclohydrolase 1 type 2"/>
    <property type="match status" value="1"/>
</dbReference>
<evidence type="ECO:0000313" key="7">
    <source>
        <dbReference type="Proteomes" id="UP000050331"/>
    </source>
</evidence>
<dbReference type="Gene3D" id="3.30.70.120">
    <property type="match status" value="1"/>
</dbReference>
<organism evidence="6 7">
    <name type="scientific">Lentibacillus amyloliquefaciens</name>
    <dbReference type="NCBI Taxonomy" id="1472767"/>
    <lineage>
        <taxon>Bacteria</taxon>
        <taxon>Bacillati</taxon>
        <taxon>Bacillota</taxon>
        <taxon>Bacilli</taxon>
        <taxon>Bacillales</taxon>
        <taxon>Bacillaceae</taxon>
        <taxon>Lentibacillus</taxon>
    </lineage>
</organism>
<evidence type="ECO:0000256" key="2">
    <source>
        <dbReference type="ARBA" id="ARBA00022112"/>
    </source>
</evidence>
<dbReference type="Proteomes" id="UP000050331">
    <property type="component" value="Chromosome"/>
</dbReference>
<evidence type="ECO:0000313" key="6">
    <source>
        <dbReference type="EMBL" id="ALX48105.1"/>
    </source>
</evidence>
<feature type="binding site" evidence="5">
    <location>
        <position position="69"/>
    </location>
    <ligand>
        <name>a divalent metal cation</name>
        <dbReference type="ChEBI" id="CHEBI:60240"/>
        <label>1</label>
    </ligand>
</feature>
<dbReference type="RefSeq" id="WP_068442967.1">
    <property type="nucleotide sequence ID" value="NZ_CP013862.1"/>
</dbReference>
<feature type="binding site" evidence="5">
    <location>
        <position position="336"/>
    </location>
    <ligand>
        <name>a divalent metal cation</name>
        <dbReference type="ChEBI" id="CHEBI:60240"/>
        <label>1</label>
    </ligand>
</feature>
<dbReference type="AlphaFoldDB" id="A0A0U4EC18"/>
<dbReference type="KEGG" id="lao:AOX59_05505"/>
<dbReference type="NCBIfam" id="TIGR00486">
    <property type="entry name" value="YbgI_SA1388"/>
    <property type="match status" value="1"/>
</dbReference>
<evidence type="ECO:0000256" key="1">
    <source>
        <dbReference type="ARBA" id="ARBA00006964"/>
    </source>
</evidence>
<accession>A0A0U4EC18</accession>
<reference evidence="6 7" key="1">
    <citation type="submission" date="2016-01" db="EMBL/GenBank/DDBJ databases">
        <title>Complete genome sequence of strain Lentibacillus amyloliquefaciens LAM0015T isolated from saline sediment.</title>
        <authorList>
            <person name="Wang J.-L."/>
            <person name="He M.-X."/>
        </authorList>
    </citation>
    <scope>NUCLEOTIDE SEQUENCE [LARGE SCALE GENOMIC DNA]</scope>
    <source>
        <strain evidence="6 7">LAM0015</strain>
    </source>
</reference>
<comment type="similarity">
    <text evidence="1 4">Belongs to the GTP cyclohydrolase I type 2/NIF3 family.</text>
</comment>
<evidence type="ECO:0000256" key="5">
    <source>
        <dbReference type="PIRSR" id="PIRSR602678-1"/>
    </source>
</evidence>
<name>A0A0U4EC18_9BACI</name>
<dbReference type="STRING" id="1472767.AOX59_05505"/>
<dbReference type="GO" id="GO:0046872">
    <property type="term" value="F:metal ion binding"/>
    <property type="evidence" value="ECO:0007669"/>
    <property type="project" value="UniProtKB-UniRule"/>
</dbReference>
<dbReference type="InterPro" id="IPR017221">
    <property type="entry name" value="DUF34/NIF3_bac"/>
</dbReference>
<dbReference type="Gene3D" id="3.40.1390.30">
    <property type="entry name" value="NIF3 (NGG1p interacting factor 3)-like"/>
    <property type="match status" value="1"/>
</dbReference>
<dbReference type="OrthoDB" id="9792792at2"/>
<dbReference type="EMBL" id="CP013862">
    <property type="protein sequence ID" value="ALX48105.1"/>
    <property type="molecule type" value="Genomic_DNA"/>
</dbReference>
<evidence type="ECO:0000256" key="4">
    <source>
        <dbReference type="PIRNR" id="PIRNR037489"/>
    </source>
</evidence>
<keyword evidence="3 4" id="KW-0479">Metal-binding</keyword>
<feature type="binding site" evidence="5">
    <location>
        <position position="68"/>
    </location>
    <ligand>
        <name>a divalent metal cation</name>
        <dbReference type="ChEBI" id="CHEBI:60240"/>
        <label>1</label>
    </ligand>
</feature>